<accession>A0ABR2N9W1</accession>
<protein>
    <submittedName>
        <fullName evidence="2">Uncharacterized protein</fullName>
    </submittedName>
</protein>
<dbReference type="EMBL" id="JBBPBN010000198">
    <property type="protein sequence ID" value="KAK8972955.1"/>
    <property type="molecule type" value="Genomic_DNA"/>
</dbReference>
<evidence type="ECO:0000313" key="3">
    <source>
        <dbReference type="Proteomes" id="UP001396334"/>
    </source>
</evidence>
<proteinExistence type="predicted"/>
<keyword evidence="3" id="KW-1185">Reference proteome</keyword>
<reference evidence="2 3" key="1">
    <citation type="journal article" date="2024" name="G3 (Bethesda)">
        <title>Genome assembly of Hibiscus sabdariffa L. provides insights into metabolisms of medicinal natural products.</title>
        <authorList>
            <person name="Kim T."/>
        </authorList>
    </citation>
    <scope>NUCLEOTIDE SEQUENCE [LARGE SCALE GENOMIC DNA]</scope>
    <source>
        <strain evidence="2">TK-2024</strain>
        <tissue evidence="2">Old leaves</tissue>
    </source>
</reference>
<gene>
    <name evidence="2" type="ORF">V6N11_031143</name>
</gene>
<evidence type="ECO:0000256" key="1">
    <source>
        <dbReference type="SAM" id="MobiDB-lite"/>
    </source>
</evidence>
<comment type="caution">
    <text evidence="2">The sequence shown here is derived from an EMBL/GenBank/DDBJ whole genome shotgun (WGS) entry which is preliminary data.</text>
</comment>
<sequence length="166" mass="17985">MQLAWARVSSHLGGGTIVCGRQRGRRGLHLLVRILVHWCCLRRLGDGRAQDGSWLSFQGLPPLGIVARVWRVWFCAVRPWALGNSCGGGLPMLLGASIGKVVMIDTRLEDGNMVQATAMTKDMLHDPMVHTDASDVVEEAVEDASLDLENSETAADRLASEDVPVG</sequence>
<evidence type="ECO:0000313" key="2">
    <source>
        <dbReference type="EMBL" id="KAK8972955.1"/>
    </source>
</evidence>
<dbReference type="Proteomes" id="UP001396334">
    <property type="component" value="Unassembled WGS sequence"/>
</dbReference>
<name>A0ABR2N9W1_9ROSI</name>
<feature type="region of interest" description="Disordered" evidence="1">
    <location>
        <begin position="147"/>
        <end position="166"/>
    </location>
</feature>
<organism evidence="2 3">
    <name type="scientific">Hibiscus sabdariffa</name>
    <name type="common">roselle</name>
    <dbReference type="NCBI Taxonomy" id="183260"/>
    <lineage>
        <taxon>Eukaryota</taxon>
        <taxon>Viridiplantae</taxon>
        <taxon>Streptophyta</taxon>
        <taxon>Embryophyta</taxon>
        <taxon>Tracheophyta</taxon>
        <taxon>Spermatophyta</taxon>
        <taxon>Magnoliopsida</taxon>
        <taxon>eudicotyledons</taxon>
        <taxon>Gunneridae</taxon>
        <taxon>Pentapetalae</taxon>
        <taxon>rosids</taxon>
        <taxon>malvids</taxon>
        <taxon>Malvales</taxon>
        <taxon>Malvaceae</taxon>
        <taxon>Malvoideae</taxon>
        <taxon>Hibiscus</taxon>
    </lineage>
</organism>